<feature type="domain" description="Peptidase metallopeptidase" evidence="12">
    <location>
        <begin position="105"/>
        <end position="263"/>
    </location>
</feature>
<dbReference type="InterPro" id="IPR002477">
    <property type="entry name" value="Peptidoglycan-bd-like"/>
</dbReference>
<feature type="binding site" description="in inhibited form" evidence="10">
    <location>
        <position position="90"/>
    </location>
    <ligand>
        <name>Zn(2+)</name>
        <dbReference type="ChEBI" id="CHEBI:29105"/>
        <label>2</label>
        <note>catalytic</note>
    </ligand>
</feature>
<evidence type="ECO:0000313" key="13">
    <source>
        <dbReference type="EMBL" id="KAK4875146.1"/>
    </source>
</evidence>
<feature type="binding site" evidence="10">
    <location>
        <position position="193"/>
    </location>
    <ligand>
        <name>Ca(2+)</name>
        <dbReference type="ChEBI" id="CHEBI:29108"/>
        <label>2</label>
    </ligand>
</feature>
<comment type="caution">
    <text evidence="13">The sequence shown here is derived from an EMBL/GenBank/DDBJ whole genome shotgun (WGS) entry which is preliminary data.</text>
</comment>
<gene>
    <name evidence="13" type="ORF">RN001_011568</name>
</gene>
<evidence type="ECO:0000256" key="10">
    <source>
        <dbReference type="PIRSR" id="PIRSR621190-2"/>
    </source>
</evidence>
<dbReference type="GO" id="GO:0031012">
    <property type="term" value="C:extracellular matrix"/>
    <property type="evidence" value="ECO:0007669"/>
    <property type="project" value="InterPro"/>
</dbReference>
<comment type="cofactor">
    <cofactor evidence="10">
        <name>Ca(2+)</name>
        <dbReference type="ChEBI" id="CHEBI:29108"/>
    </cofactor>
    <text evidence="10">Can bind about 5 Ca(2+) ions per subunit.</text>
</comment>
<dbReference type="InterPro" id="IPR024079">
    <property type="entry name" value="MetalloPept_cat_dom_sf"/>
</dbReference>
<comment type="cofactor">
    <cofactor evidence="10">
        <name>Zn(2+)</name>
        <dbReference type="ChEBI" id="CHEBI:29105"/>
    </cofactor>
    <text evidence="10">Binds 2 Zn(2+) ions per subunit.</text>
</comment>
<dbReference type="EMBL" id="JARPUR010000005">
    <property type="protein sequence ID" value="KAK4875146.1"/>
    <property type="molecule type" value="Genomic_DNA"/>
</dbReference>
<dbReference type="GO" id="GO:0030198">
    <property type="term" value="P:extracellular matrix organization"/>
    <property type="evidence" value="ECO:0007669"/>
    <property type="project" value="TreeGrafter"/>
</dbReference>
<proteinExistence type="inferred from homology"/>
<dbReference type="InterPro" id="IPR021190">
    <property type="entry name" value="Pept_M10A"/>
</dbReference>
<evidence type="ECO:0000256" key="4">
    <source>
        <dbReference type="ARBA" id="ARBA00022729"/>
    </source>
</evidence>
<feature type="binding site" evidence="10">
    <location>
        <position position="222"/>
    </location>
    <ligand>
        <name>Zn(2+)</name>
        <dbReference type="ChEBI" id="CHEBI:29105"/>
        <label>2</label>
        <note>catalytic</note>
    </ligand>
</feature>
<feature type="binding site" evidence="10">
    <location>
        <position position="182"/>
    </location>
    <ligand>
        <name>Zn(2+)</name>
        <dbReference type="ChEBI" id="CHEBI:29105"/>
        <label>1</label>
    </ligand>
</feature>
<feature type="binding site" evidence="10">
    <location>
        <position position="197"/>
    </location>
    <ligand>
        <name>Ca(2+)</name>
        <dbReference type="ChEBI" id="CHEBI:29108"/>
        <label>3</label>
    </ligand>
</feature>
<feature type="chain" id="PRO_5042823061" description="Peptidase metallopeptidase domain-containing protein" evidence="11">
    <location>
        <begin position="19"/>
        <end position="272"/>
    </location>
</feature>
<dbReference type="PRINTS" id="PR00138">
    <property type="entry name" value="MATRIXIN"/>
</dbReference>
<evidence type="ECO:0000256" key="11">
    <source>
        <dbReference type="SAM" id="SignalP"/>
    </source>
</evidence>
<keyword evidence="8" id="KW-0865">Zymogen</keyword>
<dbReference type="SUPFAM" id="SSF47090">
    <property type="entry name" value="PGBD-like"/>
    <property type="match status" value="1"/>
</dbReference>
<dbReference type="GO" id="GO:0005615">
    <property type="term" value="C:extracellular space"/>
    <property type="evidence" value="ECO:0007669"/>
    <property type="project" value="TreeGrafter"/>
</dbReference>
<feature type="binding site" evidence="10">
    <location>
        <position position="157"/>
    </location>
    <ligand>
        <name>Ca(2+)</name>
        <dbReference type="ChEBI" id="CHEBI:29108"/>
        <label>2</label>
    </ligand>
</feature>
<name>A0AAN7S7G9_9COLE</name>
<evidence type="ECO:0000256" key="8">
    <source>
        <dbReference type="ARBA" id="ARBA00023145"/>
    </source>
</evidence>
<evidence type="ECO:0000256" key="9">
    <source>
        <dbReference type="PIRSR" id="PIRSR621190-1"/>
    </source>
</evidence>
<keyword evidence="6 10" id="KW-0862">Zinc</keyword>
<keyword evidence="14" id="KW-1185">Reference proteome</keyword>
<comment type="similarity">
    <text evidence="1">Belongs to the peptidase M10A family.</text>
</comment>
<dbReference type="InterPro" id="IPR021158">
    <property type="entry name" value="Pept_M10A_Zn_BS"/>
</dbReference>
<dbReference type="GO" id="GO:0004222">
    <property type="term" value="F:metalloendopeptidase activity"/>
    <property type="evidence" value="ECO:0007669"/>
    <property type="project" value="InterPro"/>
</dbReference>
<dbReference type="AlphaFoldDB" id="A0AAN7S7G9"/>
<reference evidence="14" key="1">
    <citation type="submission" date="2023-01" db="EMBL/GenBank/DDBJ databases">
        <title>Key to firefly adult light organ development and bioluminescence: homeobox transcription factors regulate luciferase expression and transportation to peroxisome.</title>
        <authorList>
            <person name="Fu X."/>
        </authorList>
    </citation>
    <scope>NUCLEOTIDE SEQUENCE [LARGE SCALE GENOMIC DNA]</scope>
</reference>
<dbReference type="SMART" id="SM00235">
    <property type="entry name" value="ZnMc"/>
    <property type="match status" value="1"/>
</dbReference>
<evidence type="ECO:0000256" key="3">
    <source>
        <dbReference type="ARBA" id="ARBA00022723"/>
    </source>
</evidence>
<evidence type="ECO:0000256" key="2">
    <source>
        <dbReference type="ARBA" id="ARBA00022670"/>
    </source>
</evidence>
<feature type="binding site" evidence="10">
    <location>
        <position position="195"/>
    </location>
    <ligand>
        <name>Zn(2+)</name>
        <dbReference type="ChEBI" id="CHEBI:29105"/>
        <label>1</label>
    </ligand>
</feature>
<evidence type="ECO:0000256" key="6">
    <source>
        <dbReference type="ARBA" id="ARBA00022833"/>
    </source>
</evidence>
<evidence type="ECO:0000256" key="7">
    <source>
        <dbReference type="ARBA" id="ARBA00023049"/>
    </source>
</evidence>
<keyword evidence="10" id="KW-0106">Calcium</keyword>
<feature type="binding site" evidence="10">
    <location>
        <position position="218"/>
    </location>
    <ligand>
        <name>Zn(2+)</name>
        <dbReference type="ChEBI" id="CHEBI:29105"/>
        <label>2</label>
        <note>catalytic</note>
    </ligand>
</feature>
<dbReference type="CDD" id="cd04278">
    <property type="entry name" value="ZnMc_MMP"/>
    <property type="match status" value="1"/>
</dbReference>
<feature type="binding site" evidence="10">
    <location>
        <position position="167"/>
    </location>
    <ligand>
        <name>Zn(2+)</name>
        <dbReference type="ChEBI" id="CHEBI:29105"/>
        <label>1</label>
    </ligand>
</feature>
<dbReference type="Pfam" id="PF01471">
    <property type="entry name" value="PG_binding_1"/>
    <property type="match status" value="1"/>
</dbReference>
<dbReference type="GO" id="GO:0030574">
    <property type="term" value="P:collagen catabolic process"/>
    <property type="evidence" value="ECO:0007669"/>
    <property type="project" value="TreeGrafter"/>
</dbReference>
<dbReference type="SUPFAM" id="SSF55486">
    <property type="entry name" value="Metalloproteases ('zincins'), catalytic domain"/>
    <property type="match status" value="1"/>
</dbReference>
<dbReference type="GO" id="GO:0008270">
    <property type="term" value="F:zinc ion binding"/>
    <property type="evidence" value="ECO:0007669"/>
    <property type="project" value="InterPro"/>
</dbReference>
<evidence type="ECO:0000256" key="5">
    <source>
        <dbReference type="ARBA" id="ARBA00022801"/>
    </source>
</evidence>
<evidence type="ECO:0000313" key="14">
    <source>
        <dbReference type="Proteomes" id="UP001353858"/>
    </source>
</evidence>
<keyword evidence="2" id="KW-0645">Protease</keyword>
<accession>A0AAN7S7G9</accession>
<protein>
    <recommendedName>
        <fullName evidence="12">Peptidase metallopeptidase domain-containing protein</fullName>
    </recommendedName>
</protein>
<feature type="binding site" evidence="10">
    <location>
        <position position="175"/>
    </location>
    <ligand>
        <name>Ca(2+)</name>
        <dbReference type="ChEBI" id="CHEBI:29108"/>
        <label>3</label>
    </ligand>
</feature>
<dbReference type="InterPro" id="IPR006026">
    <property type="entry name" value="Peptidase_Metallo"/>
</dbReference>
<dbReference type="Pfam" id="PF00413">
    <property type="entry name" value="Peptidase_M10"/>
    <property type="match status" value="1"/>
</dbReference>
<dbReference type="InterPro" id="IPR033739">
    <property type="entry name" value="M10A_MMP"/>
</dbReference>
<evidence type="ECO:0000259" key="12">
    <source>
        <dbReference type="SMART" id="SM00235"/>
    </source>
</evidence>
<keyword evidence="7" id="KW-0482">Metalloprotease</keyword>
<keyword evidence="4 11" id="KW-0732">Signal</keyword>
<feature type="binding site" evidence="10">
    <location>
        <position position="169"/>
    </location>
    <ligand>
        <name>Zn(2+)</name>
        <dbReference type="ChEBI" id="CHEBI:29105"/>
        <label>1</label>
    </ligand>
</feature>
<organism evidence="13 14">
    <name type="scientific">Aquatica leii</name>
    <dbReference type="NCBI Taxonomy" id="1421715"/>
    <lineage>
        <taxon>Eukaryota</taxon>
        <taxon>Metazoa</taxon>
        <taxon>Ecdysozoa</taxon>
        <taxon>Arthropoda</taxon>
        <taxon>Hexapoda</taxon>
        <taxon>Insecta</taxon>
        <taxon>Pterygota</taxon>
        <taxon>Neoptera</taxon>
        <taxon>Endopterygota</taxon>
        <taxon>Coleoptera</taxon>
        <taxon>Polyphaga</taxon>
        <taxon>Elateriformia</taxon>
        <taxon>Elateroidea</taxon>
        <taxon>Lampyridae</taxon>
        <taxon>Luciolinae</taxon>
        <taxon>Aquatica</taxon>
    </lineage>
</organism>
<evidence type="ECO:0000256" key="1">
    <source>
        <dbReference type="ARBA" id="ARBA00010370"/>
    </source>
</evidence>
<feature type="signal peptide" evidence="11">
    <location>
        <begin position="1"/>
        <end position="18"/>
    </location>
</feature>
<dbReference type="InterPro" id="IPR036365">
    <property type="entry name" value="PGBD-like_sf"/>
</dbReference>
<feature type="active site" evidence="9">
    <location>
        <position position="219"/>
    </location>
</feature>
<feature type="binding site" evidence="10">
    <location>
        <position position="236"/>
    </location>
    <ligand>
        <name>Zn(2+)</name>
        <dbReference type="ChEBI" id="CHEBI:29105"/>
        <label>2</label>
        <note>catalytic</note>
    </ligand>
</feature>
<dbReference type="PROSITE" id="PS00546">
    <property type="entry name" value="CYSTEINE_SWITCH"/>
    <property type="match status" value="1"/>
</dbReference>
<sequence>MNALSLGLTLILCNLVVSSPLGPGKEPKLNTPEDNPVINYLVRFGYLDEAKSYSTDHVKEGLKKLQNFFSLPETGVADEATLELINTPRCGVPDIVTDGKRYTIADKPFTHRNITYMFGRYSPKLNKAAVDENIKLAFDIWAVNSTLTFTKVNSNPDIMIDFVTRVHNDLKPFDGPGGVYAHAYYPSTYLSGDLHFDEEEDWKIMTAAGVDFFSVALHELGHSLGLGHSNLKRAVMHSSYKFIDKKRGLEADDKLGIYSLYVLGEKPPKSSK</sequence>
<dbReference type="Proteomes" id="UP001353858">
    <property type="component" value="Unassembled WGS sequence"/>
</dbReference>
<feature type="binding site" evidence="10">
    <location>
        <position position="174"/>
    </location>
    <ligand>
        <name>Ca(2+)</name>
        <dbReference type="ChEBI" id="CHEBI:29108"/>
        <label>3</label>
    </ligand>
</feature>
<dbReference type="PANTHER" id="PTHR10201:SF169">
    <property type="entry name" value="MATRIX METALLOPROTEINASE-16-LIKE PROTEIN"/>
    <property type="match status" value="1"/>
</dbReference>
<dbReference type="PANTHER" id="PTHR10201">
    <property type="entry name" value="MATRIX METALLOPROTEINASE"/>
    <property type="match status" value="1"/>
</dbReference>
<dbReference type="GO" id="GO:0006508">
    <property type="term" value="P:proteolysis"/>
    <property type="evidence" value="ECO:0007669"/>
    <property type="project" value="UniProtKB-KW"/>
</dbReference>
<feature type="binding site" evidence="10">
    <location>
        <position position="228"/>
    </location>
    <ligand>
        <name>Zn(2+)</name>
        <dbReference type="ChEBI" id="CHEBI:29105"/>
        <label>2</label>
        <note>catalytic</note>
    </ligand>
</feature>
<dbReference type="Gene3D" id="3.40.390.10">
    <property type="entry name" value="Collagenase (Catalytic Domain)"/>
    <property type="match status" value="1"/>
</dbReference>
<keyword evidence="5" id="KW-0378">Hydrolase</keyword>
<keyword evidence="3 10" id="KW-0479">Metal-binding</keyword>
<feature type="binding site" evidence="10">
    <location>
        <position position="200"/>
    </location>
    <ligand>
        <name>Ca(2+)</name>
        <dbReference type="ChEBI" id="CHEBI:29108"/>
        <label>1</label>
    </ligand>
</feature>
<dbReference type="InterPro" id="IPR001818">
    <property type="entry name" value="Pept_M10_metallopeptidase"/>
</dbReference>
<feature type="binding site" evidence="10">
    <location>
        <position position="200"/>
    </location>
    <ligand>
        <name>Ca(2+)</name>
        <dbReference type="ChEBI" id="CHEBI:29108"/>
        <label>3</label>
    </ligand>
</feature>